<protein>
    <recommendedName>
        <fullName evidence="4">Molybdopterin synthase catalytic subunit</fullName>
        <ecNumber evidence="4">2.8.1.12</ecNumber>
    </recommendedName>
    <alternativeName>
        <fullName evidence="4">Molybdenum cofactor synthesis protein 2 large subunit</fullName>
    </alternativeName>
    <alternativeName>
        <fullName evidence="4">Molybdenum cofactor synthesis protein 2B</fullName>
        <shortName evidence="4">MOCS2B</shortName>
    </alternativeName>
</protein>
<dbReference type="SUPFAM" id="SSF54285">
    <property type="entry name" value="MoaD/ThiS"/>
    <property type="match status" value="1"/>
</dbReference>
<name>A0A1X7UV34_AMPQE</name>
<dbReference type="InterPro" id="IPR003448">
    <property type="entry name" value="Mopterin_biosynth_MoaE"/>
</dbReference>
<dbReference type="SUPFAM" id="SSF54690">
    <property type="entry name" value="Molybdopterin synthase subunit MoaE"/>
    <property type="match status" value="1"/>
</dbReference>
<dbReference type="eggNOG" id="KOG3307">
    <property type="taxonomic scope" value="Eukaryota"/>
</dbReference>
<dbReference type="GO" id="GO:0006777">
    <property type="term" value="P:Mo-molybdopterin cofactor biosynthetic process"/>
    <property type="evidence" value="ECO:0007669"/>
    <property type="project" value="UniProtKB-UniRule"/>
</dbReference>
<dbReference type="Pfam" id="PF02391">
    <property type="entry name" value="MoaE"/>
    <property type="match status" value="1"/>
</dbReference>
<dbReference type="InterPro" id="IPR012675">
    <property type="entry name" value="Beta-grasp_dom_sf"/>
</dbReference>
<comment type="pathway">
    <text evidence="4">Cofactor biosynthesis; molybdopterin biosynthesis.</text>
</comment>
<sequence>MVTVQVLFFAKSRELTGCSQTQLTTPSLTTGRALLEAIVNAHPELGLIKDNLILSVNLSYISLTDNLSLSEGDEIACICLSFSVDLVLITPEPLDESKVRSYVSDNTAGAISIFIGTTRNHFNGKKVLKLEYEAYTAMAVKQLQEICNDARLKWSLCKMAAVHRIGEVPVGQPSVMVAISSEHRHDAISAVSYVIDAIKASTTIWKKEVYEDGEGQWKANKECKWLNEDKGAP</sequence>
<dbReference type="EnsemblMetazoa" id="Aqu2.1.31384_001">
    <property type="protein sequence ID" value="Aqu2.1.31384_001"/>
    <property type="gene ID" value="Aqu2.1.31384"/>
</dbReference>
<evidence type="ECO:0000313" key="5">
    <source>
        <dbReference type="EnsemblMetazoa" id="Aqu2.1.31384_001"/>
    </source>
</evidence>
<dbReference type="InterPro" id="IPR028888">
    <property type="entry name" value="MOCS2B_euk"/>
</dbReference>
<keyword evidence="2 4" id="KW-0808">Transferase</keyword>
<feature type="binding site" evidence="4">
    <location>
        <begin position="206"/>
        <end position="208"/>
    </location>
    <ligand>
        <name>substrate</name>
    </ligand>
</feature>
<comment type="subcellular location">
    <subcellularLocation>
        <location evidence="4">Cytoplasm</location>
    </subcellularLocation>
</comment>
<feature type="binding site" evidence="4">
    <location>
        <begin position="183"/>
        <end position="184"/>
    </location>
    <ligand>
        <name>substrate</name>
    </ligand>
</feature>
<dbReference type="GO" id="GO:0030366">
    <property type="term" value="F:molybdopterin synthase activity"/>
    <property type="evidence" value="ECO:0007669"/>
    <property type="project" value="UniProtKB-UniRule"/>
</dbReference>
<dbReference type="STRING" id="400682.A0A1X7UV34"/>
<proteinExistence type="inferred from homology"/>
<dbReference type="PANTHER" id="PTHR23404">
    <property type="entry name" value="MOLYBDOPTERIN SYNTHASE RELATED"/>
    <property type="match status" value="1"/>
</dbReference>
<evidence type="ECO:0000256" key="2">
    <source>
        <dbReference type="ARBA" id="ARBA00022679"/>
    </source>
</evidence>
<accession>A0A1X7UV34</accession>
<dbReference type="HAMAP" id="MF_03052">
    <property type="entry name" value="MOC2B"/>
    <property type="match status" value="1"/>
</dbReference>
<comment type="subunit">
    <text evidence="4">Heterotetramer; composed of 2 small (MOCS2A) and 2 large (MOCS2B) subunits.</text>
</comment>
<dbReference type="Gene3D" id="3.90.1170.40">
    <property type="entry name" value="Molybdopterin biosynthesis MoaE subunit"/>
    <property type="match status" value="1"/>
</dbReference>
<dbReference type="InParanoid" id="A0A1X7UV34"/>
<dbReference type="CDD" id="cd00756">
    <property type="entry name" value="MoaE"/>
    <property type="match status" value="1"/>
</dbReference>
<dbReference type="EC" id="2.8.1.12" evidence="4"/>
<dbReference type="AlphaFoldDB" id="A0A1X7UV34"/>
<keyword evidence="3 4" id="KW-0501">Molybdenum cofactor biosynthesis</keyword>
<organism evidence="5">
    <name type="scientific">Amphimedon queenslandica</name>
    <name type="common">Sponge</name>
    <dbReference type="NCBI Taxonomy" id="400682"/>
    <lineage>
        <taxon>Eukaryota</taxon>
        <taxon>Metazoa</taxon>
        <taxon>Porifera</taxon>
        <taxon>Demospongiae</taxon>
        <taxon>Heteroscleromorpha</taxon>
        <taxon>Haplosclerida</taxon>
        <taxon>Niphatidae</taxon>
        <taxon>Amphimedon</taxon>
    </lineage>
</organism>
<dbReference type="Pfam" id="PF02597">
    <property type="entry name" value="ThiS"/>
    <property type="match status" value="1"/>
</dbReference>
<reference evidence="5" key="1">
    <citation type="submission" date="2017-05" db="UniProtKB">
        <authorList>
            <consortium name="EnsemblMetazoa"/>
        </authorList>
    </citation>
    <scope>IDENTIFICATION</scope>
</reference>
<dbReference type="UniPathway" id="UPA00344"/>
<keyword evidence="1 4" id="KW-0963">Cytoplasm</keyword>
<dbReference type="Gene3D" id="3.10.20.30">
    <property type="match status" value="1"/>
</dbReference>
<dbReference type="CDD" id="cd00754">
    <property type="entry name" value="Ubl_MoaD"/>
    <property type="match status" value="1"/>
</dbReference>
<comment type="similarity">
    <text evidence="4">Belongs to the MoaE family. MOCS2B subfamily.</text>
</comment>
<comment type="catalytic activity">
    <reaction evidence="4">
        <text>2 [molybdopterin-synthase sulfur-carrier protein]-C-terminal-Gly-aminoethanethioate + cyclic pyranopterin phosphate + H2O = molybdopterin + 2 [molybdopterin-synthase sulfur-carrier protein]-C-terminal Gly-Gly + 2 H(+)</text>
        <dbReference type="Rhea" id="RHEA:26333"/>
        <dbReference type="Rhea" id="RHEA-COMP:12202"/>
        <dbReference type="Rhea" id="RHEA-COMP:19907"/>
        <dbReference type="ChEBI" id="CHEBI:15377"/>
        <dbReference type="ChEBI" id="CHEBI:15378"/>
        <dbReference type="ChEBI" id="CHEBI:58698"/>
        <dbReference type="ChEBI" id="CHEBI:59648"/>
        <dbReference type="ChEBI" id="CHEBI:90778"/>
        <dbReference type="ChEBI" id="CHEBI:232372"/>
        <dbReference type="EC" id="2.8.1.12"/>
    </reaction>
</comment>
<evidence type="ECO:0000256" key="4">
    <source>
        <dbReference type="HAMAP-Rule" id="MF_03052"/>
    </source>
</evidence>
<dbReference type="GO" id="GO:1990140">
    <property type="term" value="C:molybdopterin synthase complex"/>
    <property type="evidence" value="ECO:0007669"/>
    <property type="project" value="UniProtKB-UniRule"/>
</dbReference>
<evidence type="ECO:0000256" key="3">
    <source>
        <dbReference type="ARBA" id="ARBA00023150"/>
    </source>
</evidence>
<dbReference type="OrthoDB" id="5531344at2759"/>
<feature type="binding site" evidence="4">
    <location>
        <position position="199"/>
    </location>
    <ligand>
        <name>substrate</name>
    </ligand>
</feature>
<dbReference type="InterPro" id="IPR003749">
    <property type="entry name" value="ThiS/MoaD-like"/>
</dbReference>
<dbReference type="eggNOG" id="KOG3474">
    <property type="taxonomic scope" value="Eukaryota"/>
</dbReference>
<dbReference type="InterPro" id="IPR036563">
    <property type="entry name" value="MoaE_sf"/>
</dbReference>
<dbReference type="FunFam" id="3.90.1170.40:FF:000002">
    <property type="entry name" value="Molybdopterin synthase catalytic subunit"/>
    <property type="match status" value="1"/>
</dbReference>
<evidence type="ECO:0000256" key="1">
    <source>
        <dbReference type="ARBA" id="ARBA00022490"/>
    </source>
</evidence>
<comment type="function">
    <text evidence="4">Catalytic subunit of the molybdopterin synthase complex, a complex that catalyzes the conversion of precursor Z into molybdopterin. Acts by mediating the incorporation of 2 sulfur atoms from thiocarboxylated MOCS2A into precursor Z to generate a dithiolene group.</text>
</comment>
<dbReference type="InterPro" id="IPR016155">
    <property type="entry name" value="Mopterin_synth/thiamin_S_b"/>
</dbReference>